<evidence type="ECO:0000313" key="4">
    <source>
        <dbReference type="Proteomes" id="UP001322277"/>
    </source>
</evidence>
<dbReference type="GeneID" id="87951657"/>
<keyword evidence="3" id="KW-0238">DNA-binding</keyword>
<feature type="domain" description="Zn(2)-C6 fungal-type" evidence="2">
    <location>
        <begin position="17"/>
        <end position="47"/>
    </location>
</feature>
<dbReference type="EMBL" id="CP137314">
    <property type="protein sequence ID" value="WQF90143.1"/>
    <property type="molecule type" value="Genomic_DNA"/>
</dbReference>
<dbReference type="PROSITE" id="PS50048">
    <property type="entry name" value="ZN2_CY6_FUNGAL_2"/>
    <property type="match status" value="1"/>
</dbReference>
<sequence length="377" mass="42979">MASVNRRRKPHSKSRGGCLQCKERHAKCNEVHPRCRQCDRANIPCSFSSSSLTAVPLNEDSLADLELLEHWHRHPIVGDHTNTARRLFSDFVRLGFSHHYVLNSILGLTALHLYSEDKSQSKWYARAVAHHQAAISRAKPHFQSLHETNSQALLGFSAFMSMYAVAEPFLRPSRVLALQTTKFDPLEELLRAYQFTRSATAFVRQNFNPATISQSWLLTTFEVRFRSELLDLETTFPRIRPLLACIERRSEGNLRAACFSAISQISRRITALLDRPDDPEMPKIIWSWGLEANQLFLDMCSARQPVALVTLAHFTILMSLHRDHWGLRGWPEGLLRHIKGLLGDEWECAVQWPCDVVFGSEVVSFGPAIGNRLVIEM</sequence>
<dbReference type="SUPFAM" id="SSF57701">
    <property type="entry name" value="Zn2/Cys6 DNA-binding domain"/>
    <property type="match status" value="1"/>
</dbReference>
<keyword evidence="1" id="KW-0539">Nucleus</keyword>
<dbReference type="GO" id="GO:0003677">
    <property type="term" value="F:DNA binding"/>
    <property type="evidence" value="ECO:0007669"/>
    <property type="project" value="UniProtKB-KW"/>
</dbReference>
<reference evidence="4" key="1">
    <citation type="journal article" date="2023" name="bioRxiv">
        <title>Complete genome of the Medicago anthracnose fungus, Colletotrichum destructivum, reveals a mini-chromosome-like region within a core chromosome.</title>
        <authorList>
            <person name="Lapalu N."/>
            <person name="Simon A."/>
            <person name="Lu A."/>
            <person name="Plaumann P.-L."/>
            <person name="Amselem J."/>
            <person name="Pigne S."/>
            <person name="Auger A."/>
            <person name="Koch C."/>
            <person name="Dallery J.-F."/>
            <person name="O'Connell R.J."/>
        </authorList>
    </citation>
    <scope>NUCLEOTIDE SEQUENCE [LARGE SCALE GENOMIC DNA]</scope>
    <source>
        <strain evidence="4">CBS 520.97</strain>
    </source>
</reference>
<dbReference type="PANTHER" id="PTHR47784:SF5">
    <property type="entry name" value="STEROL UPTAKE CONTROL PROTEIN 2"/>
    <property type="match status" value="1"/>
</dbReference>
<dbReference type="InterPro" id="IPR053157">
    <property type="entry name" value="Sterol_Uptake_Regulator"/>
</dbReference>
<evidence type="ECO:0000256" key="1">
    <source>
        <dbReference type="ARBA" id="ARBA00023242"/>
    </source>
</evidence>
<dbReference type="InterPro" id="IPR001138">
    <property type="entry name" value="Zn2Cys6_DnaBD"/>
</dbReference>
<dbReference type="KEGG" id="cdet:87951657"/>
<proteinExistence type="predicted"/>
<dbReference type="Proteomes" id="UP001322277">
    <property type="component" value="Chromosome 10"/>
</dbReference>
<dbReference type="SMART" id="SM00066">
    <property type="entry name" value="GAL4"/>
    <property type="match status" value="1"/>
</dbReference>
<accession>A0AAX4J416</accession>
<keyword evidence="4" id="KW-1185">Reference proteome</keyword>
<dbReference type="Gene3D" id="4.10.240.10">
    <property type="entry name" value="Zn(2)-C6 fungal-type DNA-binding domain"/>
    <property type="match status" value="1"/>
</dbReference>
<dbReference type="Pfam" id="PF00172">
    <property type="entry name" value="Zn_clus"/>
    <property type="match status" value="1"/>
</dbReference>
<dbReference type="RefSeq" id="XP_062787364.1">
    <property type="nucleotide sequence ID" value="XM_062931313.1"/>
</dbReference>
<name>A0AAX4J416_9PEZI</name>
<protein>
    <submittedName>
        <fullName evidence="3">Zn(2)Cys(6) fungal-type DNA-binding domain-containing protein</fullName>
    </submittedName>
</protein>
<dbReference type="PROSITE" id="PS00463">
    <property type="entry name" value="ZN2_CY6_FUNGAL_1"/>
    <property type="match status" value="1"/>
</dbReference>
<dbReference type="PANTHER" id="PTHR47784">
    <property type="entry name" value="STEROL UPTAKE CONTROL PROTEIN 2"/>
    <property type="match status" value="1"/>
</dbReference>
<dbReference type="GO" id="GO:0001228">
    <property type="term" value="F:DNA-binding transcription activator activity, RNA polymerase II-specific"/>
    <property type="evidence" value="ECO:0007669"/>
    <property type="project" value="TreeGrafter"/>
</dbReference>
<organism evidence="3 4">
    <name type="scientific">Colletotrichum destructivum</name>
    <dbReference type="NCBI Taxonomy" id="34406"/>
    <lineage>
        <taxon>Eukaryota</taxon>
        <taxon>Fungi</taxon>
        <taxon>Dikarya</taxon>
        <taxon>Ascomycota</taxon>
        <taxon>Pezizomycotina</taxon>
        <taxon>Sordariomycetes</taxon>
        <taxon>Hypocreomycetidae</taxon>
        <taxon>Glomerellales</taxon>
        <taxon>Glomerellaceae</taxon>
        <taxon>Colletotrichum</taxon>
        <taxon>Colletotrichum destructivum species complex</taxon>
    </lineage>
</organism>
<evidence type="ECO:0000313" key="3">
    <source>
        <dbReference type="EMBL" id="WQF90143.1"/>
    </source>
</evidence>
<dbReference type="GO" id="GO:0008270">
    <property type="term" value="F:zinc ion binding"/>
    <property type="evidence" value="ECO:0007669"/>
    <property type="project" value="InterPro"/>
</dbReference>
<dbReference type="AlphaFoldDB" id="A0AAX4J416"/>
<evidence type="ECO:0000259" key="2">
    <source>
        <dbReference type="PROSITE" id="PS50048"/>
    </source>
</evidence>
<dbReference type="InterPro" id="IPR036864">
    <property type="entry name" value="Zn2-C6_fun-type_DNA-bd_sf"/>
</dbReference>
<dbReference type="CDD" id="cd00067">
    <property type="entry name" value="GAL4"/>
    <property type="match status" value="1"/>
</dbReference>
<gene>
    <name evidence="3" type="ORF">CDEST_15157</name>
</gene>